<evidence type="ECO:0000256" key="1">
    <source>
        <dbReference type="ARBA" id="ARBA00004141"/>
    </source>
</evidence>
<dbReference type="InterPro" id="IPR037185">
    <property type="entry name" value="EmrE-like"/>
</dbReference>
<dbReference type="PANTHER" id="PTHR22911:SF6">
    <property type="entry name" value="SOLUTE CARRIER FAMILY 35 MEMBER G1"/>
    <property type="match status" value="1"/>
</dbReference>
<keyword evidence="9" id="KW-1185">Reference proteome</keyword>
<organism evidence="8 9">
    <name type="scientific">Puniceispirillum marinum (strain IMCC1322)</name>
    <dbReference type="NCBI Taxonomy" id="488538"/>
    <lineage>
        <taxon>Bacteria</taxon>
        <taxon>Pseudomonadati</taxon>
        <taxon>Pseudomonadota</taxon>
        <taxon>Alphaproteobacteria</taxon>
        <taxon>Candidatus Puniceispirillales</taxon>
        <taxon>Candidatus Puniceispirillaceae</taxon>
        <taxon>Candidatus Puniceispirillum</taxon>
    </lineage>
</organism>
<evidence type="ECO:0000313" key="8">
    <source>
        <dbReference type="EMBL" id="ADE40433.1"/>
    </source>
</evidence>
<feature type="transmembrane region" description="Helical" evidence="6">
    <location>
        <begin position="280"/>
        <end position="299"/>
    </location>
</feature>
<dbReference type="AlphaFoldDB" id="D5BNZ9"/>
<dbReference type="InterPro" id="IPR000620">
    <property type="entry name" value="EamA_dom"/>
</dbReference>
<dbReference type="KEGG" id="apb:SAR116_2190"/>
<gene>
    <name evidence="8" type="ordered locus">SAR116_2190</name>
</gene>
<feature type="transmembrane region" description="Helical" evidence="6">
    <location>
        <begin position="103"/>
        <end position="124"/>
    </location>
</feature>
<protein>
    <recommendedName>
        <fullName evidence="7">EamA domain-containing protein</fullName>
    </recommendedName>
</protein>
<name>D5BNZ9_PUNMI</name>
<dbReference type="Proteomes" id="UP000007460">
    <property type="component" value="Chromosome"/>
</dbReference>
<evidence type="ECO:0000256" key="2">
    <source>
        <dbReference type="ARBA" id="ARBA00009853"/>
    </source>
</evidence>
<comment type="similarity">
    <text evidence="2">Belongs to the drug/metabolite transporter (DMT) superfamily. 10 TMS drug/metabolite exporter (DME) (TC 2.A.7.3) family.</text>
</comment>
<evidence type="ECO:0000256" key="3">
    <source>
        <dbReference type="ARBA" id="ARBA00022692"/>
    </source>
</evidence>
<evidence type="ECO:0000259" key="7">
    <source>
        <dbReference type="Pfam" id="PF00892"/>
    </source>
</evidence>
<evidence type="ECO:0000256" key="4">
    <source>
        <dbReference type="ARBA" id="ARBA00022989"/>
    </source>
</evidence>
<proteinExistence type="inferred from homology"/>
<keyword evidence="5 6" id="KW-0472">Membrane</keyword>
<dbReference type="PANTHER" id="PTHR22911">
    <property type="entry name" value="ACYL-MALONYL CONDENSING ENZYME-RELATED"/>
    <property type="match status" value="1"/>
</dbReference>
<dbReference type="eggNOG" id="COG0697">
    <property type="taxonomic scope" value="Bacteria"/>
</dbReference>
<dbReference type="HOGENOM" id="CLU_032828_0_0_5"/>
<evidence type="ECO:0000313" key="9">
    <source>
        <dbReference type="Proteomes" id="UP000007460"/>
    </source>
</evidence>
<feature type="domain" description="EamA" evidence="7">
    <location>
        <begin position="13"/>
        <end position="147"/>
    </location>
</feature>
<evidence type="ECO:0000256" key="5">
    <source>
        <dbReference type="ARBA" id="ARBA00023136"/>
    </source>
</evidence>
<dbReference type="STRING" id="488538.SAR116_2190"/>
<dbReference type="GO" id="GO:0016020">
    <property type="term" value="C:membrane"/>
    <property type="evidence" value="ECO:0007669"/>
    <property type="project" value="UniProtKB-SubCell"/>
</dbReference>
<feature type="transmembrane region" description="Helical" evidence="6">
    <location>
        <begin position="12"/>
        <end position="27"/>
    </location>
</feature>
<dbReference type="EMBL" id="CP001751">
    <property type="protein sequence ID" value="ADE40433.1"/>
    <property type="molecule type" value="Genomic_DNA"/>
</dbReference>
<keyword evidence="3 6" id="KW-0812">Transmembrane</keyword>
<feature type="transmembrane region" description="Helical" evidence="6">
    <location>
        <begin position="156"/>
        <end position="175"/>
    </location>
</feature>
<dbReference type="Gene3D" id="1.10.3730.20">
    <property type="match status" value="1"/>
</dbReference>
<accession>D5BNZ9</accession>
<feature type="transmembrane region" description="Helical" evidence="6">
    <location>
        <begin position="255"/>
        <end position="274"/>
    </location>
</feature>
<evidence type="ECO:0000256" key="6">
    <source>
        <dbReference type="SAM" id="Phobius"/>
    </source>
</evidence>
<sequence length="307" mass="33777">MSHVAEKRHTHLMGMACMATAAMLFPVKDSFMKMQDDRVPILLAVGLYFFIQACIAFTLITFKERRFYGNPFAGMKWLNLGRSLALAISMGLFFAGLRHVPLAVAFALFTIQGLFIVVLGYFILGEALRLRHILLIFMAICGVMLIIRPTELDATFLGSLFPLAAAAMFSLYIVLTRKLGKAQAPIYLLLQDGLIASSLMVSIYAITLFTSQQSLPVVIWDARIFIMPPTMAALIGSISSLMMIQAARLAPVGKLVPLTYLEFVSAALIGVFIFAEILDYLTMVGIAIIMTACISNAILNRSDDDNK</sequence>
<feature type="transmembrane region" description="Helical" evidence="6">
    <location>
        <begin position="187"/>
        <end position="210"/>
    </location>
</feature>
<reference evidence="8 9" key="1">
    <citation type="journal article" date="2010" name="J. Bacteriol.">
        <title>Complete genome sequence of "Candidatus Puniceispirillum marinum" IMCC1322, a representative of the SAR116 clade in the Alphaproteobacteria.</title>
        <authorList>
            <person name="Oh H.M."/>
            <person name="Kwon K.K."/>
            <person name="Kang I."/>
            <person name="Kang S.G."/>
            <person name="Lee J.H."/>
            <person name="Kim S.J."/>
            <person name="Cho J.C."/>
        </authorList>
    </citation>
    <scope>NUCLEOTIDE SEQUENCE [LARGE SCALE GENOMIC DNA]</scope>
    <source>
        <strain evidence="8 9">IMCC1322</strain>
    </source>
</reference>
<dbReference type="Pfam" id="PF00892">
    <property type="entry name" value="EamA"/>
    <property type="match status" value="2"/>
</dbReference>
<feature type="transmembrane region" description="Helical" evidence="6">
    <location>
        <begin position="39"/>
        <end position="60"/>
    </location>
</feature>
<feature type="domain" description="EamA" evidence="7">
    <location>
        <begin position="158"/>
        <end position="294"/>
    </location>
</feature>
<dbReference type="OrthoDB" id="9815809at2"/>
<keyword evidence="4 6" id="KW-1133">Transmembrane helix</keyword>
<feature type="transmembrane region" description="Helical" evidence="6">
    <location>
        <begin position="222"/>
        <end position="243"/>
    </location>
</feature>
<dbReference type="SUPFAM" id="SSF103481">
    <property type="entry name" value="Multidrug resistance efflux transporter EmrE"/>
    <property type="match status" value="2"/>
</dbReference>
<dbReference type="RefSeq" id="WP_013047060.1">
    <property type="nucleotide sequence ID" value="NC_014010.1"/>
</dbReference>
<feature type="transmembrane region" description="Helical" evidence="6">
    <location>
        <begin position="133"/>
        <end position="150"/>
    </location>
</feature>
<comment type="subcellular location">
    <subcellularLocation>
        <location evidence="1">Membrane</location>
        <topology evidence="1">Multi-pass membrane protein</topology>
    </subcellularLocation>
</comment>